<sequence>MEQDGSGGGYGEAGAGSDSGSDASGGREFCTAKYVVKRETSVIEEKSKFPESYKKEHGFRAWIKRKFSSGNKPEQITVFDVTFELVSGEEGLDFKTVKHQLKQLLVQDERGKWFSESDAESDDSDNDDEPGLFYVTTDSHGLGVLIPKNSVLCGINGVLIVNTRNVQTLLDLSIGRPSFRLTFCSSAQALENDEIYCGQGLLGAKRLLVRLCLLFLELHGPKFPEIFLTSYDIASRIGSQYTCIYKCLLSLCSSKQMFAQPTGLESVFDTNSMHHLEIVCCILCDSVGEALTGGVDIDGNPMPQLISMEVHDIYINDPSAVGLVLSNILDKRCKDRALFYSILAFVWRIGNRFDMSQLGMGEEDHTLQHFCCCLAPSLMTCPDPGLLVRMAIHCFTEGHLARDRVNSDPIVSNSLELLDHLNDEFLNTVELVNCDELFAYHPPSDMFQENEGTIVWKTESGCLNLKKHEVSHLEADGLERLLGDCSPAVKLLQVSALITTLMDSMREPLITPFLFEDLVLACNVYMREGDPISWHFLMKQLISTVSAMQRRVLVSFCKIVKKLPNLAPKWPNLEHWVFARFSTHVLAPSLFPKTAFTSIKVREKLERYSQVIKHVLECLCNMDEYVFQDRKYNENAPMVSFADLHEYYKIV</sequence>
<dbReference type="AlphaFoldDB" id="A0A7S2WRF9"/>
<feature type="compositionally biased region" description="Gly residues" evidence="1">
    <location>
        <begin position="1"/>
        <end position="14"/>
    </location>
</feature>
<protein>
    <submittedName>
        <fullName evidence="2">Uncharacterized protein</fullName>
    </submittedName>
</protein>
<dbReference type="EMBL" id="HBHK01024141">
    <property type="protein sequence ID" value="CAD9703260.1"/>
    <property type="molecule type" value="Transcribed_RNA"/>
</dbReference>
<feature type="region of interest" description="Disordered" evidence="1">
    <location>
        <begin position="1"/>
        <end position="26"/>
    </location>
</feature>
<proteinExistence type="predicted"/>
<feature type="compositionally biased region" description="Low complexity" evidence="1">
    <location>
        <begin position="15"/>
        <end position="26"/>
    </location>
</feature>
<reference evidence="2" key="1">
    <citation type="submission" date="2021-01" db="EMBL/GenBank/DDBJ databases">
        <authorList>
            <person name="Corre E."/>
            <person name="Pelletier E."/>
            <person name="Niang G."/>
            <person name="Scheremetjew M."/>
            <person name="Finn R."/>
            <person name="Kale V."/>
            <person name="Holt S."/>
            <person name="Cochrane G."/>
            <person name="Meng A."/>
            <person name="Brown T."/>
            <person name="Cohen L."/>
        </authorList>
    </citation>
    <scope>NUCLEOTIDE SEQUENCE</scope>
    <source>
        <strain evidence="2">NY070348D</strain>
    </source>
</reference>
<evidence type="ECO:0000256" key="1">
    <source>
        <dbReference type="SAM" id="MobiDB-lite"/>
    </source>
</evidence>
<name>A0A7S2WRF9_9STRA</name>
<organism evidence="2">
    <name type="scientific">Mucochytrium quahogii</name>
    <dbReference type="NCBI Taxonomy" id="96639"/>
    <lineage>
        <taxon>Eukaryota</taxon>
        <taxon>Sar</taxon>
        <taxon>Stramenopiles</taxon>
        <taxon>Bigyra</taxon>
        <taxon>Labyrinthulomycetes</taxon>
        <taxon>Thraustochytrida</taxon>
        <taxon>Thraustochytriidae</taxon>
        <taxon>Mucochytrium</taxon>
    </lineage>
</organism>
<accession>A0A7S2WRF9</accession>
<evidence type="ECO:0000313" key="2">
    <source>
        <dbReference type="EMBL" id="CAD9703260.1"/>
    </source>
</evidence>
<gene>
    <name evidence="2" type="ORF">QSP1433_LOCUS15211</name>
</gene>